<name>A0A444JFE2_9BACT</name>
<organism evidence="1 2">
    <name type="scientific">Candidatus Electrothrix marina</name>
    <dbReference type="NCBI Taxonomy" id="1859130"/>
    <lineage>
        <taxon>Bacteria</taxon>
        <taxon>Pseudomonadati</taxon>
        <taxon>Thermodesulfobacteriota</taxon>
        <taxon>Desulfobulbia</taxon>
        <taxon>Desulfobulbales</taxon>
        <taxon>Desulfobulbaceae</taxon>
        <taxon>Candidatus Electrothrix</taxon>
    </lineage>
</organism>
<dbReference type="EMBL" id="MTKS01000075">
    <property type="protein sequence ID" value="RWX51831.1"/>
    <property type="molecule type" value="Genomic_DNA"/>
</dbReference>
<evidence type="ECO:0000313" key="1">
    <source>
        <dbReference type="EMBL" id="RWX51831.1"/>
    </source>
</evidence>
<evidence type="ECO:0008006" key="3">
    <source>
        <dbReference type="Google" id="ProtNLM"/>
    </source>
</evidence>
<keyword evidence="2" id="KW-1185">Reference proteome</keyword>
<protein>
    <recommendedName>
        <fullName evidence="3">Nuclease-related domain-containing protein</fullName>
    </recommendedName>
</protein>
<proteinExistence type="predicted"/>
<accession>A0A444JFE2</accession>
<sequence>MYMPSGNICQLVQMDKIGIWVESFDEGKSSAIIIKSSSSSIKSVIQGCDLKLLIGICSKDKKKYIAIGAMIYDVHDSPLLIFYPARYESSIDAVRFLMTNTEITLSFFDELDLPVYSAKGQIDIFSESFIAGIDQNVTIPGDMEIVDSMVDSFALEIDLQYGTSYGYKGSEQRYNCSIERRDIAISDSSPILVNTFSEDIPKNNVSYDVSTGNEGTTQELQLDFILNHYFDGKSFLSPQIRIGAKSRELTDILLIRSNNIYLIESKSLNINLSGVASTLSRRAGKIKKHANKALRQMEGVFKKIRQGYPVMENETLKDISIPEENKLHGIILLSNFQDYYIYDEWRDCSKKIYEISSSINNCTLHIMDLAEFVNLLKLSHVSKVKFDESMAMRFEGFLEKGILKIEHVNSSFPF</sequence>
<evidence type="ECO:0000313" key="2">
    <source>
        <dbReference type="Proteomes" id="UP000288892"/>
    </source>
</evidence>
<comment type="caution">
    <text evidence="1">The sequence shown here is derived from an EMBL/GenBank/DDBJ whole genome shotgun (WGS) entry which is preliminary data.</text>
</comment>
<reference evidence="1 2" key="1">
    <citation type="submission" date="2017-01" db="EMBL/GenBank/DDBJ databases">
        <title>The cable genome- insights into the physiology and evolution of filamentous bacteria capable of sulfide oxidation via long distance electron transfer.</title>
        <authorList>
            <person name="Schreiber L."/>
            <person name="Bjerg J.T."/>
            <person name="Boggild A."/>
            <person name="Van De Vossenberg J."/>
            <person name="Meysman F."/>
            <person name="Nielsen L.P."/>
            <person name="Schramm A."/>
            <person name="Kjeldsen K.U."/>
        </authorList>
    </citation>
    <scope>NUCLEOTIDE SEQUENCE [LARGE SCALE GENOMIC DNA]</scope>
    <source>
        <strain evidence="1">A5</strain>
    </source>
</reference>
<gene>
    <name evidence="1" type="ORF">VU01_10756</name>
</gene>
<dbReference type="AlphaFoldDB" id="A0A444JFE2"/>
<dbReference type="Proteomes" id="UP000288892">
    <property type="component" value="Unassembled WGS sequence"/>
</dbReference>